<dbReference type="SUPFAM" id="SSF49785">
    <property type="entry name" value="Galactose-binding domain-like"/>
    <property type="match status" value="1"/>
</dbReference>
<reference evidence="8 9" key="1">
    <citation type="submission" date="2022-10" db="EMBL/GenBank/DDBJ databases">
        <title>The complete genomes of actinobacterial strains from the NBC collection.</title>
        <authorList>
            <person name="Joergensen T.S."/>
            <person name="Alvarez Arevalo M."/>
            <person name="Sterndorff E.B."/>
            <person name="Faurdal D."/>
            <person name="Vuksanovic O."/>
            <person name="Mourched A.-S."/>
            <person name="Charusanti P."/>
            <person name="Shaw S."/>
            <person name="Blin K."/>
            <person name="Weber T."/>
        </authorList>
    </citation>
    <scope>NUCLEOTIDE SEQUENCE [LARGE SCALE GENOMIC DNA]</scope>
    <source>
        <strain evidence="8 9">NBC_00319</strain>
    </source>
</reference>
<dbReference type="SUPFAM" id="SSF49303">
    <property type="entry name" value="beta-Galactosidase/glucuronidase domain"/>
    <property type="match status" value="2"/>
</dbReference>
<name>A0AAU4K7S6_9NOCA</name>
<evidence type="ECO:0000256" key="1">
    <source>
        <dbReference type="ARBA" id="ARBA00000829"/>
    </source>
</evidence>
<evidence type="ECO:0000256" key="6">
    <source>
        <dbReference type="SAM" id="SignalP"/>
    </source>
</evidence>
<dbReference type="Pfam" id="PF00703">
    <property type="entry name" value="Glyco_hydro_2"/>
    <property type="match status" value="1"/>
</dbReference>
<dbReference type="InterPro" id="IPR036156">
    <property type="entry name" value="Beta-gal/glucu_dom_sf"/>
</dbReference>
<feature type="chain" id="PRO_5043402247" description="beta-mannosidase" evidence="6">
    <location>
        <begin position="21"/>
        <end position="820"/>
    </location>
</feature>
<dbReference type="EMBL" id="CP108021">
    <property type="protein sequence ID" value="WUM22104.1"/>
    <property type="molecule type" value="Genomic_DNA"/>
</dbReference>
<dbReference type="Gene3D" id="3.20.20.80">
    <property type="entry name" value="Glycosidases"/>
    <property type="match status" value="1"/>
</dbReference>
<dbReference type="PANTHER" id="PTHR43730:SF1">
    <property type="entry name" value="BETA-MANNOSIDASE"/>
    <property type="match status" value="1"/>
</dbReference>
<evidence type="ECO:0000256" key="4">
    <source>
        <dbReference type="ARBA" id="ARBA00022801"/>
    </source>
</evidence>
<proteinExistence type="inferred from homology"/>
<dbReference type="Proteomes" id="UP001432128">
    <property type="component" value="Chromosome"/>
</dbReference>
<evidence type="ECO:0000313" key="9">
    <source>
        <dbReference type="Proteomes" id="UP001432128"/>
    </source>
</evidence>
<dbReference type="EC" id="3.2.1.25" evidence="3"/>
<accession>A0AAU4K7S6</accession>
<keyword evidence="9" id="KW-1185">Reference proteome</keyword>
<dbReference type="Gene3D" id="2.60.40.10">
    <property type="entry name" value="Immunoglobulins"/>
    <property type="match status" value="1"/>
</dbReference>
<dbReference type="InterPro" id="IPR006102">
    <property type="entry name" value="Ig-like_GH2"/>
</dbReference>
<dbReference type="AlphaFoldDB" id="A0AAU4K7S6"/>
<dbReference type="GO" id="GO:0006516">
    <property type="term" value="P:glycoprotein catabolic process"/>
    <property type="evidence" value="ECO:0007669"/>
    <property type="project" value="TreeGrafter"/>
</dbReference>
<dbReference type="InterPro" id="IPR017853">
    <property type="entry name" value="GH"/>
</dbReference>
<dbReference type="GO" id="GO:0004567">
    <property type="term" value="F:beta-mannosidase activity"/>
    <property type="evidence" value="ECO:0007669"/>
    <property type="project" value="UniProtKB-EC"/>
</dbReference>
<dbReference type="SUPFAM" id="SSF51445">
    <property type="entry name" value="(Trans)glycosidases"/>
    <property type="match status" value="1"/>
</dbReference>
<dbReference type="PANTHER" id="PTHR43730">
    <property type="entry name" value="BETA-MANNOSIDASE"/>
    <property type="match status" value="1"/>
</dbReference>
<evidence type="ECO:0000259" key="7">
    <source>
        <dbReference type="Pfam" id="PF00703"/>
    </source>
</evidence>
<feature type="signal peptide" evidence="6">
    <location>
        <begin position="1"/>
        <end position="20"/>
    </location>
</feature>
<dbReference type="KEGG" id="whr:OG579_10205"/>
<comment type="similarity">
    <text evidence="2">Belongs to the glycosyl hydrolase 2 family.</text>
</comment>
<dbReference type="InterPro" id="IPR008979">
    <property type="entry name" value="Galactose-bd-like_sf"/>
</dbReference>
<dbReference type="Gene3D" id="2.60.120.260">
    <property type="entry name" value="Galactose-binding domain-like"/>
    <property type="match status" value="1"/>
</dbReference>
<dbReference type="InterPro" id="IPR050887">
    <property type="entry name" value="Beta-mannosidase_GH2"/>
</dbReference>
<organism evidence="8 9">
    <name type="scientific">Williamsia herbipolensis</name>
    <dbReference type="NCBI Taxonomy" id="1603258"/>
    <lineage>
        <taxon>Bacteria</taxon>
        <taxon>Bacillati</taxon>
        <taxon>Actinomycetota</taxon>
        <taxon>Actinomycetes</taxon>
        <taxon>Mycobacteriales</taxon>
        <taxon>Nocardiaceae</taxon>
        <taxon>Williamsia</taxon>
    </lineage>
</organism>
<evidence type="ECO:0000256" key="2">
    <source>
        <dbReference type="ARBA" id="ARBA00007401"/>
    </source>
</evidence>
<dbReference type="InterPro" id="IPR013783">
    <property type="entry name" value="Ig-like_fold"/>
</dbReference>
<dbReference type="GO" id="GO:0005975">
    <property type="term" value="P:carbohydrate metabolic process"/>
    <property type="evidence" value="ECO:0007669"/>
    <property type="project" value="InterPro"/>
</dbReference>
<keyword evidence="6" id="KW-0732">Signal</keyword>
<protein>
    <recommendedName>
        <fullName evidence="3">beta-mannosidase</fullName>
        <ecNumber evidence="3">3.2.1.25</ecNumber>
    </recommendedName>
</protein>
<evidence type="ECO:0000313" key="8">
    <source>
        <dbReference type="EMBL" id="WUM22104.1"/>
    </source>
</evidence>
<gene>
    <name evidence="8" type="ORF">OG579_10205</name>
</gene>
<evidence type="ECO:0000256" key="5">
    <source>
        <dbReference type="ARBA" id="ARBA00023295"/>
    </source>
</evidence>
<feature type="domain" description="Glycoside hydrolase family 2 immunoglobulin-like beta-sandwich" evidence="7">
    <location>
        <begin position="187"/>
        <end position="281"/>
    </location>
</feature>
<evidence type="ECO:0000256" key="3">
    <source>
        <dbReference type="ARBA" id="ARBA00012754"/>
    </source>
</evidence>
<comment type="catalytic activity">
    <reaction evidence="1">
        <text>Hydrolysis of terminal, non-reducing beta-D-mannose residues in beta-D-mannosides.</text>
        <dbReference type="EC" id="3.2.1.25"/>
    </reaction>
</comment>
<dbReference type="RefSeq" id="WP_328859038.1">
    <property type="nucleotide sequence ID" value="NZ_CP108021.1"/>
</dbReference>
<sequence length="820" mass="85793">MSAVATTLPGGLLVATVAGAVTDPTGLTGDILAGGVPMPRPTVVDAVDGWRALCPPDASVDDLDWWFVTDTDVAATTRIVFEGLSFPASVFVDDVEVATVTSMFLPVATTVGPGRHRIVVRFGSLTAWASTRRPRGRWRSSLVATQGLRWARTTLLGRAKVYGDVPAPVGFWRGVTTTDAAAVVDLDVHADPTTGVVTVRGRCLDPDGTGADTATVTVRLVDPDGRVIETTAEVTDGAFTTTLTVARPRLWWPHGYGEQPLYRLTAATADGAATTRTVGFRTLTVDTTDGGFTLVGNGVPIFARGAVWTPVRPGAVPDVPAAIRRRLHLLAGAGATMVRIPGGLLPEDAEFADVCAELGLLIWQDTMLATFDPPPDLDGTVDAELDTMLRAVSGNPSIAVVSGGSETVQQPVMLGLPREGRTMPLIEATLADRAAAYGLPYVESSPSAPPGSDAFPLRPDTGVSHWFGVGGYRRPVADVVGADVRFAAECLAFSIPPSPAAVERHFGAAAAAGHTSEWKAAVPRDRGSAWDFEDVRDHYVAALFGVEPSAVRSRDPERHLQLGRIAVAEAMATAHAHWRTDPRCGGALVLTAADTAPGAGWGLIDVDGDPKLPLSVLRRVWAPVAVLVRDAGLAGIAVDVVNDTATPLVGEVSLCATTDGGSVVAEGVAAVAVAPHGSVRLYDSEITGVFRDLSDAHRFGPRTADAVEVVLSVDGAPRCREVFVVRPATEVVVIPAGTLQAAAHVADGCWSVRLESSVTARWVEIDWPGWTPADSVFHLAAGRPYDVALTPAAGTDHERGPRGRVLSLDLAAPVTVSMAP</sequence>
<keyword evidence="5" id="KW-0326">Glycosidase</keyword>
<keyword evidence="4 8" id="KW-0378">Hydrolase</keyword>